<feature type="signal peptide" evidence="7">
    <location>
        <begin position="1"/>
        <end position="26"/>
    </location>
</feature>
<comment type="caution">
    <text evidence="9">The sequence shown here is derived from an EMBL/GenBank/DDBJ whole genome shotgun (WGS) entry which is preliminary data.</text>
</comment>
<evidence type="ECO:0000313" key="9">
    <source>
        <dbReference type="EMBL" id="MDX8151754.1"/>
    </source>
</evidence>
<feature type="domain" description="L,D-TPase catalytic" evidence="8">
    <location>
        <begin position="224"/>
        <end position="329"/>
    </location>
</feature>
<dbReference type="SUPFAM" id="SSF47090">
    <property type="entry name" value="PGBD-like"/>
    <property type="match status" value="1"/>
</dbReference>
<dbReference type="InterPro" id="IPR050979">
    <property type="entry name" value="LD-transpeptidase"/>
</dbReference>
<accession>A0ABU4VJ81</accession>
<feature type="active site" description="Nucleophile" evidence="6">
    <location>
        <position position="305"/>
    </location>
</feature>
<keyword evidence="5 6" id="KW-0961">Cell wall biogenesis/degradation</keyword>
<proteinExistence type="predicted"/>
<feature type="active site" description="Proton donor/acceptor" evidence="6">
    <location>
        <position position="291"/>
    </location>
</feature>
<dbReference type="InterPro" id="IPR038063">
    <property type="entry name" value="Transpep_catalytic_dom"/>
</dbReference>
<sequence length="330" mass="35476">MRASLRAGALASAVPLVLVSAASAQAQDPAPAPAPAAPAAPPALDLKLSIEKAPGNLSFKGSTWRALVVTDRYVPGTKVTFEFTAGTRRTVKRVTLKPVKDSAKGVVRASYRSASASRVVVRTRIGEGQPAAPTGRETQIVQQFTPSVKAGASGTAVTWLQRKLKAKGYVPGRAGRYDARTSRAVLAYRKVTGMALTTQANRAVFEGLRAGKGTFKVRFPSHGRHIEGDIRRQVLALIGEGGKVERIYHTSPGAPATPTIRGTFRVYRKDPGTNAKGMYASSYFIRGYAVHGYPSVPTYRASHGCFRVPMEDARSIYDWIRMGTIVDTYV</sequence>
<dbReference type="Gene3D" id="1.10.101.10">
    <property type="entry name" value="PGBD-like superfamily/PGBD"/>
    <property type="match status" value="1"/>
</dbReference>
<keyword evidence="3 6" id="KW-0133">Cell shape</keyword>
<evidence type="ECO:0000256" key="2">
    <source>
        <dbReference type="ARBA" id="ARBA00022679"/>
    </source>
</evidence>
<dbReference type="RefSeq" id="WP_319953907.1">
    <property type="nucleotide sequence ID" value="NZ_JAXAVX010000003.1"/>
</dbReference>
<keyword evidence="4 6" id="KW-0573">Peptidoglycan synthesis</keyword>
<dbReference type="InterPro" id="IPR002477">
    <property type="entry name" value="Peptidoglycan-bd-like"/>
</dbReference>
<dbReference type="EMBL" id="JAXAVX010000003">
    <property type="protein sequence ID" value="MDX8151754.1"/>
    <property type="molecule type" value="Genomic_DNA"/>
</dbReference>
<dbReference type="PANTHER" id="PTHR30582:SF2">
    <property type="entry name" value="L,D-TRANSPEPTIDASE YCIB-RELATED"/>
    <property type="match status" value="1"/>
</dbReference>
<dbReference type="InterPro" id="IPR005490">
    <property type="entry name" value="LD_TPept_cat_dom"/>
</dbReference>
<evidence type="ECO:0000256" key="1">
    <source>
        <dbReference type="ARBA" id="ARBA00004752"/>
    </source>
</evidence>
<feature type="chain" id="PRO_5046826169" evidence="7">
    <location>
        <begin position="27"/>
        <end position="330"/>
    </location>
</feature>
<keyword evidence="7" id="KW-0732">Signal</keyword>
<evidence type="ECO:0000256" key="4">
    <source>
        <dbReference type="ARBA" id="ARBA00022984"/>
    </source>
</evidence>
<dbReference type="CDD" id="cd16913">
    <property type="entry name" value="YkuD_like"/>
    <property type="match status" value="1"/>
</dbReference>
<evidence type="ECO:0000313" key="10">
    <source>
        <dbReference type="Proteomes" id="UP001277761"/>
    </source>
</evidence>
<evidence type="ECO:0000256" key="6">
    <source>
        <dbReference type="PROSITE-ProRule" id="PRU01373"/>
    </source>
</evidence>
<dbReference type="Pfam" id="PF01471">
    <property type="entry name" value="PG_binding_1"/>
    <property type="match status" value="1"/>
</dbReference>
<dbReference type="Gene3D" id="2.40.440.10">
    <property type="entry name" value="L,D-transpeptidase catalytic domain-like"/>
    <property type="match status" value="1"/>
</dbReference>
<evidence type="ECO:0000256" key="3">
    <source>
        <dbReference type="ARBA" id="ARBA00022960"/>
    </source>
</evidence>
<comment type="pathway">
    <text evidence="1 6">Cell wall biogenesis; peptidoglycan biosynthesis.</text>
</comment>
<dbReference type="SUPFAM" id="SSF141523">
    <property type="entry name" value="L,D-transpeptidase catalytic domain-like"/>
    <property type="match status" value="1"/>
</dbReference>
<evidence type="ECO:0000256" key="5">
    <source>
        <dbReference type="ARBA" id="ARBA00023316"/>
    </source>
</evidence>
<reference evidence="9 10" key="1">
    <citation type="submission" date="2023-11" db="EMBL/GenBank/DDBJ databases">
        <authorList>
            <person name="Xu M."/>
            <person name="Jiang T."/>
        </authorList>
    </citation>
    <scope>NUCLEOTIDE SEQUENCE [LARGE SCALE GENOMIC DNA]</scope>
    <source>
        <strain evidence="9 10">SD</strain>
    </source>
</reference>
<protein>
    <submittedName>
        <fullName evidence="9">L,D-transpeptidase family protein</fullName>
    </submittedName>
</protein>
<organism evidence="9 10">
    <name type="scientific">Patulibacter brassicae</name>
    <dbReference type="NCBI Taxonomy" id="1705717"/>
    <lineage>
        <taxon>Bacteria</taxon>
        <taxon>Bacillati</taxon>
        <taxon>Actinomycetota</taxon>
        <taxon>Thermoleophilia</taxon>
        <taxon>Solirubrobacterales</taxon>
        <taxon>Patulibacteraceae</taxon>
        <taxon>Patulibacter</taxon>
    </lineage>
</organism>
<dbReference type="InterPro" id="IPR036365">
    <property type="entry name" value="PGBD-like_sf"/>
</dbReference>
<dbReference type="PROSITE" id="PS52029">
    <property type="entry name" value="LD_TPASE"/>
    <property type="match status" value="1"/>
</dbReference>
<dbReference type="InterPro" id="IPR036366">
    <property type="entry name" value="PGBDSf"/>
</dbReference>
<keyword evidence="10" id="KW-1185">Reference proteome</keyword>
<dbReference type="Proteomes" id="UP001277761">
    <property type="component" value="Unassembled WGS sequence"/>
</dbReference>
<name>A0ABU4VJ81_9ACTN</name>
<dbReference type="PANTHER" id="PTHR30582">
    <property type="entry name" value="L,D-TRANSPEPTIDASE"/>
    <property type="match status" value="1"/>
</dbReference>
<keyword evidence="2" id="KW-0808">Transferase</keyword>
<gene>
    <name evidence="9" type="ORF">SK069_09130</name>
</gene>
<evidence type="ECO:0000256" key="7">
    <source>
        <dbReference type="SAM" id="SignalP"/>
    </source>
</evidence>
<evidence type="ECO:0000259" key="8">
    <source>
        <dbReference type="PROSITE" id="PS52029"/>
    </source>
</evidence>
<dbReference type="Pfam" id="PF03734">
    <property type="entry name" value="YkuD"/>
    <property type="match status" value="1"/>
</dbReference>